<feature type="region of interest" description="Disordered" evidence="3">
    <location>
        <begin position="157"/>
        <end position="203"/>
    </location>
</feature>
<keyword evidence="1" id="KW-0805">Transcription regulation</keyword>
<evidence type="ECO:0000256" key="2">
    <source>
        <dbReference type="ARBA" id="ARBA00023163"/>
    </source>
</evidence>
<protein>
    <recommendedName>
        <fullName evidence="4">Transcription factor MYC/MYB N-terminal domain-containing protein</fullName>
    </recommendedName>
</protein>
<evidence type="ECO:0000256" key="3">
    <source>
        <dbReference type="SAM" id="MobiDB-lite"/>
    </source>
</evidence>
<gene>
    <name evidence="5" type="ORF">TAV2_LOCUS11046</name>
</gene>
<keyword evidence="2" id="KW-0804">Transcription</keyword>
<dbReference type="Proteomes" id="UP000836841">
    <property type="component" value="Chromosome 3"/>
</dbReference>
<dbReference type="Pfam" id="PF14215">
    <property type="entry name" value="bHLH-MYC_N"/>
    <property type="match status" value="1"/>
</dbReference>
<dbReference type="EMBL" id="OU466859">
    <property type="protein sequence ID" value="CAH2053653.1"/>
    <property type="molecule type" value="Genomic_DNA"/>
</dbReference>
<dbReference type="PANTHER" id="PTHR47375">
    <property type="entry name" value="GB|AAF34833.1"/>
    <property type="match status" value="1"/>
</dbReference>
<evidence type="ECO:0000313" key="5">
    <source>
        <dbReference type="EMBL" id="CAH2053653.1"/>
    </source>
</evidence>
<feature type="compositionally biased region" description="Polar residues" evidence="3">
    <location>
        <begin position="187"/>
        <end position="203"/>
    </location>
</feature>
<sequence>MEMLMWEDGYCRGRGGSGDCYGDMEGEDPVRKSFSKMSIQLYNYGEGWVLGRLMGKVASDKCHKWVFKEQTESESNASSYWQSSFDAIPSEWNDQFESGIQTIAVIQAGHGLLQLGSCKIIPEDLHFVLRMRHTFESLGYQSGFYLSQLFSSNRTTSSSNTSIMGSNHPILPPQTQPLQPSLPHYNWSGTSQRPMMAQSSLPNYQPHMPFPVMPHSNKEPDADVKWPTGLSFFNALTNNVNAKLLFDSDGLGDKPEHQSHQNQSQEQSNSESQANPSEFLSLDSHHRNMSFLE</sequence>
<dbReference type="InterPro" id="IPR025610">
    <property type="entry name" value="MYC/MYB_N"/>
</dbReference>
<reference evidence="5 6" key="1">
    <citation type="submission" date="2022-03" db="EMBL/GenBank/DDBJ databases">
        <authorList>
            <person name="Nunn A."/>
            <person name="Chopra R."/>
            <person name="Nunn A."/>
            <person name="Contreras Garrido A."/>
        </authorList>
    </citation>
    <scope>NUCLEOTIDE SEQUENCE [LARGE SCALE GENOMIC DNA]</scope>
</reference>
<evidence type="ECO:0000313" key="6">
    <source>
        <dbReference type="Proteomes" id="UP000836841"/>
    </source>
</evidence>
<dbReference type="AlphaFoldDB" id="A0AAU9S3V9"/>
<accession>A0AAU9S3V9</accession>
<feature type="domain" description="Transcription factor MYC/MYB N-terminal" evidence="4">
    <location>
        <begin position="27"/>
        <end position="135"/>
    </location>
</feature>
<evidence type="ECO:0000256" key="1">
    <source>
        <dbReference type="ARBA" id="ARBA00023015"/>
    </source>
</evidence>
<proteinExistence type="predicted"/>
<feature type="region of interest" description="Disordered" evidence="3">
    <location>
        <begin position="247"/>
        <end position="293"/>
    </location>
</feature>
<evidence type="ECO:0000259" key="4">
    <source>
        <dbReference type="Pfam" id="PF14215"/>
    </source>
</evidence>
<feature type="compositionally biased region" description="Low complexity" evidence="3">
    <location>
        <begin position="260"/>
        <end position="273"/>
    </location>
</feature>
<dbReference type="InterPro" id="IPR044170">
    <property type="entry name" value="RSS3-like"/>
</dbReference>
<name>A0AAU9S3V9_THLAR</name>
<dbReference type="PANTHER" id="PTHR47375:SF2">
    <property type="entry name" value="SERINE_THREONINE-PROTEIN KINASE WNK (WITH NO LYSINE)-LIKE PROTEIN"/>
    <property type="match status" value="1"/>
</dbReference>
<organism evidence="5 6">
    <name type="scientific">Thlaspi arvense</name>
    <name type="common">Field penny-cress</name>
    <dbReference type="NCBI Taxonomy" id="13288"/>
    <lineage>
        <taxon>Eukaryota</taxon>
        <taxon>Viridiplantae</taxon>
        <taxon>Streptophyta</taxon>
        <taxon>Embryophyta</taxon>
        <taxon>Tracheophyta</taxon>
        <taxon>Spermatophyta</taxon>
        <taxon>Magnoliopsida</taxon>
        <taxon>eudicotyledons</taxon>
        <taxon>Gunneridae</taxon>
        <taxon>Pentapetalae</taxon>
        <taxon>rosids</taxon>
        <taxon>malvids</taxon>
        <taxon>Brassicales</taxon>
        <taxon>Brassicaceae</taxon>
        <taxon>Thlaspideae</taxon>
        <taxon>Thlaspi</taxon>
    </lineage>
</organism>
<keyword evidence="6" id="KW-1185">Reference proteome</keyword>